<dbReference type="SUPFAM" id="SSF82607">
    <property type="entry name" value="YbaB-like"/>
    <property type="match status" value="1"/>
</dbReference>
<dbReference type="Gene3D" id="3.30.1310.10">
    <property type="entry name" value="Nucleoid-associated protein YbaB-like domain"/>
    <property type="match status" value="1"/>
</dbReference>
<organism evidence="2 3">
    <name type="scientific">Rhodosorus marinus</name>
    <dbReference type="NCBI Taxonomy" id="101924"/>
    <lineage>
        <taxon>Eukaryota</taxon>
        <taxon>Rhodophyta</taxon>
        <taxon>Stylonematophyceae</taxon>
        <taxon>Stylonematales</taxon>
        <taxon>Stylonemataceae</taxon>
        <taxon>Rhodosorus</taxon>
    </lineage>
</organism>
<sequence>MGIGFVGVGALPLKSGSRTCVSRRTRRSPMMMAQGGGDANKPFGMFGQMGKIMDAYKKAQEFTKETKIMQEELAATELEGTARDGLVKVVMTGNQVPLSVEVSEELLGEGSEAVSEACTEAFKEAHRISVAHMQTNLSNLTASFGLPANIGEGPGAPPGGPQ</sequence>
<dbReference type="AlphaFoldDB" id="A0AAV8V4Y3"/>
<evidence type="ECO:0008006" key="4">
    <source>
        <dbReference type="Google" id="ProtNLM"/>
    </source>
</evidence>
<comment type="caution">
    <text evidence="2">The sequence shown here is derived from an EMBL/GenBank/DDBJ whole genome shotgun (WGS) entry which is preliminary data.</text>
</comment>
<dbReference type="InterPro" id="IPR004401">
    <property type="entry name" value="YbaB/EbfC"/>
</dbReference>
<keyword evidence="1" id="KW-0238">DNA-binding</keyword>
<evidence type="ECO:0000313" key="2">
    <source>
        <dbReference type="EMBL" id="KAJ8908411.1"/>
    </source>
</evidence>
<dbReference type="Pfam" id="PF02575">
    <property type="entry name" value="YbaB_DNA_bd"/>
    <property type="match status" value="1"/>
</dbReference>
<dbReference type="EMBL" id="JAMWBK010000001">
    <property type="protein sequence ID" value="KAJ8908411.1"/>
    <property type="molecule type" value="Genomic_DNA"/>
</dbReference>
<keyword evidence="3" id="KW-1185">Reference proteome</keyword>
<name>A0AAV8V4Y3_9RHOD</name>
<proteinExistence type="predicted"/>
<dbReference type="PANTHER" id="PTHR33449:SF1">
    <property type="entry name" value="NUCLEOID-ASSOCIATED PROTEIN YBAB"/>
    <property type="match status" value="1"/>
</dbReference>
<protein>
    <recommendedName>
        <fullName evidence="4">Nucleoid-associated protein</fullName>
    </recommendedName>
</protein>
<dbReference type="GO" id="GO:0003677">
    <property type="term" value="F:DNA binding"/>
    <property type="evidence" value="ECO:0007669"/>
    <property type="project" value="UniProtKB-KW"/>
</dbReference>
<reference evidence="2 3" key="1">
    <citation type="journal article" date="2023" name="Nat. Commun.">
        <title>Origin of minicircular mitochondrial genomes in red algae.</title>
        <authorList>
            <person name="Lee Y."/>
            <person name="Cho C.H."/>
            <person name="Lee Y.M."/>
            <person name="Park S.I."/>
            <person name="Yang J.H."/>
            <person name="West J.A."/>
            <person name="Bhattacharya D."/>
            <person name="Yoon H.S."/>
        </authorList>
    </citation>
    <scope>NUCLEOTIDE SEQUENCE [LARGE SCALE GENOMIC DNA]</scope>
    <source>
        <strain evidence="2 3">CCMP1338</strain>
        <tissue evidence="2">Whole cell</tissue>
    </source>
</reference>
<dbReference type="Proteomes" id="UP001157974">
    <property type="component" value="Unassembled WGS sequence"/>
</dbReference>
<evidence type="ECO:0000313" key="3">
    <source>
        <dbReference type="Proteomes" id="UP001157974"/>
    </source>
</evidence>
<dbReference type="PANTHER" id="PTHR33449">
    <property type="entry name" value="NUCLEOID-ASSOCIATED PROTEIN YBAB"/>
    <property type="match status" value="1"/>
</dbReference>
<dbReference type="InterPro" id="IPR036894">
    <property type="entry name" value="YbaB-like_sf"/>
</dbReference>
<accession>A0AAV8V4Y3</accession>
<evidence type="ECO:0000256" key="1">
    <source>
        <dbReference type="ARBA" id="ARBA00023125"/>
    </source>
</evidence>
<dbReference type="NCBIfam" id="TIGR00103">
    <property type="entry name" value="DNA_YbaB_EbfC"/>
    <property type="match status" value="1"/>
</dbReference>
<gene>
    <name evidence="2" type="ORF">NDN08_005120</name>
</gene>